<keyword evidence="3" id="KW-1003">Cell membrane</keyword>
<feature type="transmembrane region" description="Helical" evidence="7">
    <location>
        <begin position="236"/>
        <end position="261"/>
    </location>
</feature>
<reference evidence="9 10" key="1">
    <citation type="journal article" date="2014" name="Int. J. Syst. Evol. Microbiol.">
        <title>Complete genome sequence of Corynebacterium casei LMG S-19264T (=DSM 44701T), isolated from a smear-ripened cheese.</title>
        <authorList>
            <consortium name="US DOE Joint Genome Institute (JGI-PGF)"/>
            <person name="Walter F."/>
            <person name="Albersmeier A."/>
            <person name="Kalinowski J."/>
            <person name="Ruckert C."/>
        </authorList>
    </citation>
    <scope>NUCLEOTIDE SEQUENCE [LARGE SCALE GENOMIC DNA]</scope>
    <source>
        <strain evidence="9 10">CGMCC 1.9161</strain>
    </source>
</reference>
<feature type="transmembrane region" description="Helical" evidence="7">
    <location>
        <begin position="325"/>
        <end position="350"/>
    </location>
</feature>
<dbReference type="CDD" id="cd06261">
    <property type="entry name" value="TM_PBP2"/>
    <property type="match status" value="2"/>
</dbReference>
<organism evidence="9 10">
    <name type="scientific">Salinarimonas ramus</name>
    <dbReference type="NCBI Taxonomy" id="690164"/>
    <lineage>
        <taxon>Bacteria</taxon>
        <taxon>Pseudomonadati</taxon>
        <taxon>Pseudomonadota</taxon>
        <taxon>Alphaproteobacteria</taxon>
        <taxon>Hyphomicrobiales</taxon>
        <taxon>Salinarimonadaceae</taxon>
        <taxon>Salinarimonas</taxon>
    </lineage>
</organism>
<feature type="transmembrane region" description="Helical" evidence="7">
    <location>
        <begin position="399"/>
        <end position="418"/>
    </location>
</feature>
<comment type="subcellular location">
    <subcellularLocation>
        <location evidence="1 7">Cell membrane</location>
        <topology evidence="1 7">Multi-pass membrane protein</topology>
    </subcellularLocation>
</comment>
<comment type="caution">
    <text evidence="9">The sequence shown here is derived from an EMBL/GenBank/DDBJ whole genome shotgun (WGS) entry which is preliminary data.</text>
</comment>
<keyword evidence="2 7" id="KW-0813">Transport</keyword>
<keyword evidence="4 7" id="KW-0812">Transmembrane</keyword>
<dbReference type="Pfam" id="PF00528">
    <property type="entry name" value="BPD_transp_1"/>
    <property type="match status" value="1"/>
</dbReference>
<feature type="transmembrane region" description="Helical" evidence="7">
    <location>
        <begin position="456"/>
        <end position="480"/>
    </location>
</feature>
<dbReference type="GO" id="GO:0005886">
    <property type="term" value="C:plasma membrane"/>
    <property type="evidence" value="ECO:0007669"/>
    <property type="project" value="UniProtKB-SubCell"/>
</dbReference>
<feature type="transmembrane region" description="Helical" evidence="7">
    <location>
        <begin position="195"/>
        <end position="216"/>
    </location>
</feature>
<evidence type="ECO:0000256" key="4">
    <source>
        <dbReference type="ARBA" id="ARBA00022692"/>
    </source>
</evidence>
<feature type="domain" description="ABC transmembrane type-1" evidence="8">
    <location>
        <begin position="325"/>
        <end position="519"/>
    </location>
</feature>
<dbReference type="Gene3D" id="1.10.3720.10">
    <property type="entry name" value="MetI-like"/>
    <property type="match status" value="2"/>
</dbReference>
<evidence type="ECO:0000313" key="10">
    <source>
        <dbReference type="Proteomes" id="UP000600449"/>
    </source>
</evidence>
<protein>
    <submittedName>
        <fullName evidence="9">Thiamine/thiamine pyrophosphate ABC transporter, permease protein</fullName>
    </submittedName>
</protein>
<feature type="transmembrane region" description="Helical" evidence="7">
    <location>
        <begin position="133"/>
        <end position="155"/>
    </location>
</feature>
<evidence type="ECO:0000313" key="9">
    <source>
        <dbReference type="EMBL" id="GGK36357.1"/>
    </source>
</evidence>
<keyword evidence="5 7" id="KW-1133">Transmembrane helix</keyword>
<proteinExistence type="inferred from homology"/>
<dbReference type="AlphaFoldDB" id="A0A917Q8X4"/>
<dbReference type="SUPFAM" id="SSF161098">
    <property type="entry name" value="MetI-like"/>
    <property type="match status" value="2"/>
</dbReference>
<evidence type="ECO:0000259" key="8">
    <source>
        <dbReference type="PROSITE" id="PS50928"/>
    </source>
</evidence>
<dbReference type="InterPro" id="IPR000515">
    <property type="entry name" value="MetI-like"/>
</dbReference>
<dbReference type="InterPro" id="IPR035906">
    <property type="entry name" value="MetI-like_sf"/>
</dbReference>
<accession>A0A917Q8X4</accession>
<name>A0A917Q8X4_9HYPH</name>
<feature type="transmembrane region" description="Helical" evidence="7">
    <location>
        <begin position="89"/>
        <end position="113"/>
    </location>
</feature>
<feature type="domain" description="ABC transmembrane type-1" evidence="8">
    <location>
        <begin position="52"/>
        <end position="257"/>
    </location>
</feature>
<evidence type="ECO:0000256" key="3">
    <source>
        <dbReference type="ARBA" id="ARBA00022475"/>
    </source>
</evidence>
<feature type="transmembrane region" description="Helical" evidence="7">
    <location>
        <begin position="291"/>
        <end position="313"/>
    </location>
</feature>
<dbReference type="EMBL" id="BMMF01000006">
    <property type="protein sequence ID" value="GGK36357.1"/>
    <property type="molecule type" value="Genomic_DNA"/>
</dbReference>
<feature type="transmembrane region" description="Helical" evidence="7">
    <location>
        <begin position="500"/>
        <end position="519"/>
    </location>
</feature>
<feature type="transmembrane region" description="Helical" evidence="7">
    <location>
        <begin position="362"/>
        <end position="387"/>
    </location>
</feature>
<dbReference type="GO" id="GO:0055085">
    <property type="term" value="P:transmembrane transport"/>
    <property type="evidence" value="ECO:0007669"/>
    <property type="project" value="InterPro"/>
</dbReference>
<dbReference type="RefSeq" id="WP_188913227.1">
    <property type="nucleotide sequence ID" value="NZ_BMMF01000006.1"/>
</dbReference>
<dbReference type="PANTHER" id="PTHR30183">
    <property type="entry name" value="MOLYBDENUM TRANSPORT SYSTEM PERMEASE PROTEIN MODB"/>
    <property type="match status" value="1"/>
</dbReference>
<comment type="similarity">
    <text evidence="7">Belongs to the binding-protein-dependent transport system permease family.</text>
</comment>
<dbReference type="PANTHER" id="PTHR30183:SF9">
    <property type="entry name" value="THIAMINE TRANSPORT SYSTEM PERMEASE PROTEIN THIP"/>
    <property type="match status" value="1"/>
</dbReference>
<keyword evidence="6 7" id="KW-0472">Membrane</keyword>
<evidence type="ECO:0000256" key="6">
    <source>
        <dbReference type="ARBA" id="ARBA00023136"/>
    </source>
</evidence>
<dbReference type="Proteomes" id="UP000600449">
    <property type="component" value="Unassembled WGS sequence"/>
</dbReference>
<gene>
    <name evidence="9" type="ORF">GCM10011322_24180</name>
</gene>
<evidence type="ECO:0000256" key="5">
    <source>
        <dbReference type="ARBA" id="ARBA00022989"/>
    </source>
</evidence>
<evidence type="ECO:0000256" key="7">
    <source>
        <dbReference type="RuleBase" id="RU363032"/>
    </source>
</evidence>
<feature type="transmembrane region" description="Helical" evidence="7">
    <location>
        <begin position="55"/>
        <end position="77"/>
    </location>
</feature>
<evidence type="ECO:0000256" key="1">
    <source>
        <dbReference type="ARBA" id="ARBA00004651"/>
    </source>
</evidence>
<sequence>MTRLAGVRAPHPGALVALALAGLAALAFGALLEAAQGRAATLALDAYLRRVLVFSLTQAALSTVLSLVLGAALALALARRRFVGRDLVLAALGAAAVMPAIVVVFSVVAVWGRSGWIASAMDALGLASRPDPFGWPGILLAHVFLNASFAARIFLDALARAPAEHWRLAAILGFSPRATFAHLDWPILRSELPGLAGLVFLLCFTSFAIVLTLGGGPGKATLEVAIFSALRVELDFARAAMLAGLQLAICLSLTLLLHWAVTKAPVAPTERLPAARPDAADPRLRILDGMVLAIAGALIAPLLLATLEGVLALPRILDADLADAAATSLVVALVSAGLACAMAIALAGAAQAAQARRRTRLAAAYDVLPALVLAVPPFALTAGLFLALRGHVSPAQAGFLLLPLVNAIGALPFAYRFLAPALATSAERHGRVCALLGLTGWRRLVVVDWPMARRPLAGAFAVAAALSFGDFGIVALFGGGELRTLPYLLYERLGSYRLDEAAAIGLLLVAAAFALSALATRMADADRR</sequence>
<dbReference type="PROSITE" id="PS50928">
    <property type="entry name" value="ABC_TM1"/>
    <property type="match status" value="2"/>
</dbReference>
<evidence type="ECO:0000256" key="2">
    <source>
        <dbReference type="ARBA" id="ARBA00022448"/>
    </source>
</evidence>
<keyword evidence="10" id="KW-1185">Reference proteome</keyword>